<sequence>MSKQNNKELVLMPHNAKAQVNKSQVKVQLNNEDGISSIVLKSPEQTQNVHMFDAVQELLTNQGANITSIDFSGVPLVRTDTSYHQMAEQDVTTTYPMDQRTIGFMQSIGRHCPNLATLKLAFTSIDAKALQGIFQYLNGNAIAYLDISNNSLYGFSLLQLMHNIPNVKCIKADNTYIIQEEISTLTQSNPTLFNVQAYELQHLSENLDIGHVLGKPVSKKAVHKQKLKELVTTPHSSKAQVDNEDGVNAIVLKSPEQTQNVHMFDALQDLLLNQGADISSIDFSGVPLVRTDTSYHQMAQQDVTTTYPMDQRTIGFMQSIGQHCPNLATLKLASTSIDAKALQGILQCLNGNAIAYLDISNNSLYGFSLLQLMHNIPNVKCIKVNSTSISPEEVSNLKKFNPSLFDVNGYEAKIACTQLIFDTLGDFLHTDLVGLVEEYYNDSIQYMN</sequence>
<dbReference type="RefSeq" id="WP_322777191.1">
    <property type="nucleotide sequence ID" value="NZ_JARJFB010000108.1"/>
</dbReference>
<name>A0ABU5NDQ5_9RICK</name>
<protein>
    <submittedName>
        <fullName evidence="1">Uncharacterized protein</fullName>
    </submittedName>
</protein>
<keyword evidence="2" id="KW-1185">Reference proteome</keyword>
<dbReference type="Gene3D" id="3.80.10.10">
    <property type="entry name" value="Ribonuclease Inhibitor"/>
    <property type="match status" value="2"/>
</dbReference>
<dbReference type="SUPFAM" id="SSF52047">
    <property type="entry name" value="RNI-like"/>
    <property type="match status" value="1"/>
</dbReference>
<comment type="caution">
    <text evidence="1">The sequence shown here is derived from an EMBL/GenBank/DDBJ whole genome shotgun (WGS) entry which is preliminary data.</text>
</comment>
<reference evidence="1 2" key="1">
    <citation type="submission" date="2023-03" db="EMBL/GenBank/DDBJ databases">
        <title>Host association and intracellularity evolved multiple times independently in the Rickettsiales.</title>
        <authorList>
            <person name="Castelli M."/>
            <person name="Nardi T."/>
            <person name="Gammuto L."/>
            <person name="Bellinzona G."/>
            <person name="Sabaneyeva E."/>
            <person name="Potekhin A."/>
            <person name="Serra V."/>
            <person name="Petroni G."/>
            <person name="Sassera D."/>
        </authorList>
    </citation>
    <scope>NUCLEOTIDE SEQUENCE [LARGE SCALE GENOMIC DNA]</scope>
    <source>
        <strain evidence="1 2">Sr 2-6</strain>
    </source>
</reference>
<dbReference type="Proteomes" id="UP001291687">
    <property type="component" value="Unassembled WGS sequence"/>
</dbReference>
<dbReference type="EMBL" id="JARJFB010000108">
    <property type="protein sequence ID" value="MEA0971289.1"/>
    <property type="molecule type" value="Genomic_DNA"/>
</dbReference>
<evidence type="ECO:0000313" key="2">
    <source>
        <dbReference type="Proteomes" id="UP001291687"/>
    </source>
</evidence>
<proteinExistence type="predicted"/>
<evidence type="ECO:0000313" key="1">
    <source>
        <dbReference type="EMBL" id="MEA0971289.1"/>
    </source>
</evidence>
<organism evidence="1 2">
    <name type="scientific">Candidatus Megaera venefica</name>
    <dbReference type="NCBI Taxonomy" id="2055910"/>
    <lineage>
        <taxon>Bacteria</taxon>
        <taxon>Pseudomonadati</taxon>
        <taxon>Pseudomonadota</taxon>
        <taxon>Alphaproteobacteria</taxon>
        <taxon>Rickettsiales</taxon>
        <taxon>Rickettsiaceae</taxon>
        <taxon>Candidatus Megaera</taxon>
    </lineage>
</organism>
<gene>
    <name evidence="1" type="ORF">Megvenef_01264</name>
</gene>
<dbReference type="InterPro" id="IPR032675">
    <property type="entry name" value="LRR_dom_sf"/>
</dbReference>
<accession>A0ABU5NDQ5</accession>